<feature type="transmembrane region" description="Helical" evidence="1">
    <location>
        <begin position="69"/>
        <end position="90"/>
    </location>
</feature>
<organism evidence="2 3">
    <name type="scientific">Nocardiopsis composta</name>
    <dbReference type="NCBI Taxonomy" id="157465"/>
    <lineage>
        <taxon>Bacteria</taxon>
        <taxon>Bacillati</taxon>
        <taxon>Actinomycetota</taxon>
        <taxon>Actinomycetes</taxon>
        <taxon>Streptosporangiales</taxon>
        <taxon>Nocardiopsidaceae</taxon>
        <taxon>Nocardiopsis</taxon>
    </lineage>
</organism>
<comment type="caution">
    <text evidence="2">The sequence shown here is derived from an EMBL/GenBank/DDBJ whole genome shotgun (WGS) entry which is preliminary data.</text>
</comment>
<keyword evidence="1" id="KW-0812">Transmembrane</keyword>
<keyword evidence="1" id="KW-1133">Transmembrane helix</keyword>
<keyword evidence="3" id="KW-1185">Reference proteome</keyword>
<name>A0A7W8VES7_9ACTN</name>
<dbReference type="InterPro" id="IPR045713">
    <property type="entry name" value="DUF6069"/>
</dbReference>
<gene>
    <name evidence="2" type="ORF">HDA36_003910</name>
</gene>
<feature type="transmembrane region" description="Helical" evidence="1">
    <location>
        <begin position="24"/>
        <end position="49"/>
    </location>
</feature>
<dbReference type="Pfam" id="PF19545">
    <property type="entry name" value="DUF6069"/>
    <property type="match status" value="1"/>
</dbReference>
<feature type="transmembrane region" description="Helical" evidence="1">
    <location>
        <begin position="127"/>
        <end position="147"/>
    </location>
</feature>
<evidence type="ECO:0000313" key="3">
    <source>
        <dbReference type="Proteomes" id="UP000572635"/>
    </source>
</evidence>
<feature type="transmembrane region" description="Helical" evidence="1">
    <location>
        <begin position="97"/>
        <end position="115"/>
    </location>
</feature>
<dbReference type="Proteomes" id="UP000572635">
    <property type="component" value="Unassembled WGS sequence"/>
</dbReference>
<evidence type="ECO:0000313" key="2">
    <source>
        <dbReference type="EMBL" id="MBB5433826.1"/>
    </source>
</evidence>
<protein>
    <submittedName>
        <fullName evidence="2">Uncharacterized protein</fullName>
    </submittedName>
</protein>
<sequence length="163" mass="16295">MSAAGTAAERAAGPPAALRRRIRALAAAAAVALPLLLWAAVVPIGGHPLEVSSGMRTGALAPQTMELGAAPFAVVSLLSALLGWALLAVLERFAGRAARWIWGVLAVAVLAVSFLPLTDPALNGATIAVLAAAHLLVGAAVIPAFLLTSPRPGRRAAARAPAG</sequence>
<evidence type="ECO:0000256" key="1">
    <source>
        <dbReference type="SAM" id="Phobius"/>
    </source>
</evidence>
<reference evidence="2 3" key="1">
    <citation type="submission" date="2020-08" db="EMBL/GenBank/DDBJ databases">
        <title>Sequencing the genomes of 1000 actinobacteria strains.</title>
        <authorList>
            <person name="Klenk H.-P."/>
        </authorList>
    </citation>
    <scope>NUCLEOTIDE SEQUENCE [LARGE SCALE GENOMIC DNA]</scope>
    <source>
        <strain evidence="2 3">DSM 44551</strain>
    </source>
</reference>
<accession>A0A7W8VES7</accession>
<dbReference type="RefSeq" id="WP_312893727.1">
    <property type="nucleotide sequence ID" value="NZ_BAAAJD010000065.1"/>
</dbReference>
<dbReference type="AlphaFoldDB" id="A0A7W8VES7"/>
<keyword evidence="1" id="KW-0472">Membrane</keyword>
<dbReference type="EMBL" id="JACHDB010000001">
    <property type="protein sequence ID" value="MBB5433826.1"/>
    <property type="molecule type" value="Genomic_DNA"/>
</dbReference>
<proteinExistence type="predicted"/>